<evidence type="ECO:0000313" key="2">
    <source>
        <dbReference type="EMBL" id="CAD9861187.1"/>
    </source>
</evidence>
<feature type="compositionally biased region" description="Basic and acidic residues" evidence="1">
    <location>
        <begin position="86"/>
        <end position="97"/>
    </location>
</feature>
<sequence length="357" mass="41216">MRAFLRACFSAFVIVRALGFFQSFQLSNKMIHSMKSAPIKFPEIRRCVSYHKVLMMSSSTRRSAAPKRFAPVAPPDDVNQGNPYEPRPEPQKPVDDKARARFKNLVDTLVRVESEEELIPAVLTDIDLLVNYNATTMMDEMADEVREGKVSLWDLEEGEDAQEDRAFQEETLENMFGFMVDYTEAFVAATLEIQNDYQGKLRNVFEAAKKGDEKLDEVIDEIADSFDLQWIQFIDHEAERLASLGYAEGGENGPSEENLRLVGILNLVRTRIRTEVEKRMGPEVSVIMRLLQYDDREYRSLCLRDYIDVHKENRGEVKDRCMKLMSGVLEDMKEKKTYGDGMMVRLEHLLHDCKRMD</sequence>
<gene>
    <name evidence="2" type="ORF">FJAP1339_LOCUS3709</name>
    <name evidence="3" type="ORF">FJAP1339_LOCUS3710</name>
</gene>
<evidence type="ECO:0000256" key="1">
    <source>
        <dbReference type="SAM" id="MobiDB-lite"/>
    </source>
</evidence>
<dbReference type="EMBL" id="HBHR01007585">
    <property type="protein sequence ID" value="CAD9861187.1"/>
    <property type="molecule type" value="Transcribed_RNA"/>
</dbReference>
<evidence type="ECO:0000313" key="3">
    <source>
        <dbReference type="EMBL" id="CAD9861188.1"/>
    </source>
</evidence>
<protein>
    <submittedName>
        <fullName evidence="2">Uncharacterized protein</fullName>
    </submittedName>
</protein>
<accession>A0A6U1N1K4</accession>
<dbReference type="AlphaFoldDB" id="A0A6U1N1K4"/>
<proteinExistence type="predicted"/>
<feature type="region of interest" description="Disordered" evidence="1">
    <location>
        <begin position="65"/>
        <end position="97"/>
    </location>
</feature>
<reference evidence="2" key="1">
    <citation type="submission" date="2021-01" db="EMBL/GenBank/DDBJ databases">
        <authorList>
            <person name="Corre E."/>
            <person name="Pelletier E."/>
            <person name="Niang G."/>
            <person name="Scheremetjew M."/>
            <person name="Finn R."/>
            <person name="Kale V."/>
            <person name="Holt S."/>
            <person name="Cochrane G."/>
            <person name="Meng A."/>
            <person name="Brown T."/>
            <person name="Cohen L."/>
        </authorList>
    </citation>
    <scope>NUCLEOTIDE SEQUENCE</scope>
    <source>
        <strain evidence="2">CCMP1661</strain>
    </source>
</reference>
<dbReference type="EMBL" id="HBHR01007586">
    <property type="protein sequence ID" value="CAD9861188.1"/>
    <property type="molecule type" value="Transcribed_RNA"/>
</dbReference>
<name>A0A6U1N1K4_9STRA</name>
<organism evidence="2">
    <name type="scientific">Fibrocapsa japonica</name>
    <dbReference type="NCBI Taxonomy" id="94617"/>
    <lineage>
        <taxon>Eukaryota</taxon>
        <taxon>Sar</taxon>
        <taxon>Stramenopiles</taxon>
        <taxon>Ochrophyta</taxon>
        <taxon>Raphidophyceae</taxon>
        <taxon>Chattonellales</taxon>
        <taxon>Chattonellaceae</taxon>
        <taxon>Fibrocapsa</taxon>
    </lineage>
</organism>